<dbReference type="Proteomes" id="UP000836788">
    <property type="component" value="Chromosome 12"/>
</dbReference>
<name>A0A8J9X180_PHATR</name>
<evidence type="ECO:0000313" key="1">
    <source>
        <dbReference type="EMBL" id="CAG9279588.1"/>
    </source>
</evidence>
<organism evidence="1">
    <name type="scientific">Phaeodactylum tricornutum</name>
    <name type="common">Diatom</name>
    <dbReference type="NCBI Taxonomy" id="2850"/>
    <lineage>
        <taxon>Eukaryota</taxon>
        <taxon>Sar</taxon>
        <taxon>Stramenopiles</taxon>
        <taxon>Ochrophyta</taxon>
        <taxon>Bacillariophyta</taxon>
        <taxon>Bacillariophyceae</taxon>
        <taxon>Bacillariophycidae</taxon>
        <taxon>Naviculales</taxon>
        <taxon>Phaeodactylaceae</taxon>
        <taxon>Phaeodactylum</taxon>
    </lineage>
</organism>
<protein>
    <submittedName>
        <fullName evidence="1">Uncharacterized protein</fullName>
    </submittedName>
</protein>
<dbReference type="EMBL" id="OU594953">
    <property type="protein sequence ID" value="CAG9279588.1"/>
    <property type="molecule type" value="Genomic_DNA"/>
</dbReference>
<gene>
    <name evidence="1" type="ORF">PTTT1_LOCUS10560</name>
</gene>
<proteinExistence type="predicted"/>
<accession>A0A8J9X180</accession>
<sequence>MTEQRHVVLRTSDFEAGRERYLDENKPDPLVRKQIVSWSLDWNDGSREPYVVHWDDSVDSAPTREICGVVVWAGEWVQLCMPVSCSWTGDKSEGRLFYTCFVKASLRKAPENACKSDQKIHDRMVQRLKQDDYVQKILEKPLELCQATINRDSDHLEERVHCNQEAAEAIRRSIFSTAESALDVFDWVLALPALPCTLHSQLITRTALADRAKLRVLEDAMYDACEQEEEEEILRELKLQAPPVKKSKA</sequence>
<reference evidence="1" key="1">
    <citation type="submission" date="2022-02" db="EMBL/GenBank/DDBJ databases">
        <authorList>
            <person name="Giguere J D."/>
        </authorList>
    </citation>
    <scope>NUCLEOTIDE SEQUENCE</scope>
    <source>
        <strain evidence="1">CCAP 1055/1</strain>
    </source>
</reference>
<dbReference type="OMA" id="AMYDACE"/>
<dbReference type="AlphaFoldDB" id="A0A8J9X180"/>